<name>A0AA46TGU9_9ACTN</name>
<evidence type="ECO:0000313" key="4">
    <source>
        <dbReference type="EMBL" id="UYM05020.1"/>
    </source>
</evidence>
<dbReference type="EMBL" id="CP094970">
    <property type="protein sequence ID" value="UYM05020.1"/>
    <property type="molecule type" value="Genomic_DNA"/>
</dbReference>
<dbReference type="GO" id="GO:0004331">
    <property type="term" value="F:fructose-2,6-bisphosphate 2-phosphatase activity"/>
    <property type="evidence" value="ECO:0007669"/>
    <property type="project" value="TreeGrafter"/>
</dbReference>
<accession>A0AA46TGU9</accession>
<feature type="binding site" evidence="3">
    <location>
        <begin position="8"/>
        <end position="15"/>
    </location>
    <ligand>
        <name>substrate</name>
    </ligand>
</feature>
<dbReference type="GO" id="GO:0005829">
    <property type="term" value="C:cytosol"/>
    <property type="evidence" value="ECO:0007669"/>
    <property type="project" value="TreeGrafter"/>
</dbReference>
<dbReference type="SMART" id="SM00855">
    <property type="entry name" value="PGAM"/>
    <property type="match status" value="1"/>
</dbReference>
<reference evidence="4" key="1">
    <citation type="submission" date="2022-01" db="EMBL/GenBank/DDBJ databases">
        <title>Nocardioidaceae gen. sp. A5X3R13.</title>
        <authorList>
            <person name="Lopez Marin M.A."/>
            <person name="Uhlik O."/>
        </authorList>
    </citation>
    <scope>NUCLEOTIDE SEQUENCE</scope>
    <source>
        <strain evidence="4">A5X3R13</strain>
    </source>
</reference>
<dbReference type="PANTHER" id="PTHR46517:SF1">
    <property type="entry name" value="FRUCTOSE-2,6-BISPHOSPHATASE TIGAR"/>
    <property type="match status" value="1"/>
</dbReference>
<feature type="binding site" evidence="3">
    <location>
        <begin position="85"/>
        <end position="88"/>
    </location>
    <ligand>
        <name>substrate</name>
    </ligand>
</feature>
<evidence type="ECO:0000256" key="2">
    <source>
        <dbReference type="PIRSR" id="PIRSR613078-1"/>
    </source>
</evidence>
<protein>
    <submittedName>
        <fullName evidence="4">MSMEG_4193 family putative phosphomutase</fullName>
    </submittedName>
</protein>
<sequence length="237" mass="25351">MPIMILVRHGRTEANARGVLAGRSKGVHLDDVGRDQAAAVARRLAKVPLAAVVTSPMERTQQTARVIVRAQDGETELHRDRFLTECDYGEWTGRPIKELARLKLWKTVQSHPSAVVFPGGEAMVAMQSRAVAAARAWDTRVAESHGPNACFAVVSHGDVIKSILADATGMHLDQFQRLVVAPASVSVVEYAELRPVVLHVNDSGSDLGGLVRAKARRRRATGDATIGGGVGVGSVET</sequence>
<dbReference type="InterPro" id="IPR013078">
    <property type="entry name" value="His_Pase_superF_clade-1"/>
</dbReference>
<dbReference type="Pfam" id="PF00300">
    <property type="entry name" value="His_Phos_1"/>
    <property type="match status" value="1"/>
</dbReference>
<dbReference type="GO" id="GO:0043456">
    <property type="term" value="P:regulation of pentose-phosphate shunt"/>
    <property type="evidence" value="ECO:0007669"/>
    <property type="project" value="TreeGrafter"/>
</dbReference>
<dbReference type="Gene3D" id="3.40.50.1240">
    <property type="entry name" value="Phosphoglycerate mutase-like"/>
    <property type="match status" value="1"/>
</dbReference>
<dbReference type="SUPFAM" id="SSF53254">
    <property type="entry name" value="Phosphoglycerate mutase-like"/>
    <property type="match status" value="1"/>
</dbReference>
<keyword evidence="1" id="KW-0378">Hydrolase</keyword>
<dbReference type="NCBIfam" id="TIGR03848">
    <property type="entry name" value="MSMEG_4193"/>
    <property type="match status" value="1"/>
</dbReference>
<dbReference type="PANTHER" id="PTHR46517">
    <property type="entry name" value="FRUCTOSE-2,6-BISPHOSPHATASE TIGAR"/>
    <property type="match status" value="1"/>
</dbReference>
<evidence type="ECO:0000256" key="1">
    <source>
        <dbReference type="ARBA" id="ARBA00022801"/>
    </source>
</evidence>
<dbReference type="InterPro" id="IPR022492">
    <property type="entry name" value="Phosphomutase_MSMEG4193_put"/>
</dbReference>
<feature type="active site" description="Tele-phosphohistidine intermediate" evidence="2">
    <location>
        <position position="9"/>
    </location>
</feature>
<dbReference type="CDD" id="cd07067">
    <property type="entry name" value="HP_PGM_like"/>
    <property type="match status" value="1"/>
</dbReference>
<dbReference type="GO" id="GO:0045820">
    <property type="term" value="P:negative regulation of glycolytic process"/>
    <property type="evidence" value="ECO:0007669"/>
    <property type="project" value="TreeGrafter"/>
</dbReference>
<dbReference type="KEGG" id="sgrg:L0C25_21255"/>
<dbReference type="InterPro" id="IPR051695">
    <property type="entry name" value="Phosphoglycerate_Mutase"/>
</dbReference>
<dbReference type="AlphaFoldDB" id="A0AA46TGU9"/>
<keyword evidence="5" id="KW-1185">Reference proteome</keyword>
<dbReference type="InterPro" id="IPR029033">
    <property type="entry name" value="His_PPase_superfam"/>
</dbReference>
<feature type="binding site" evidence="3">
    <location>
        <position position="59"/>
    </location>
    <ligand>
        <name>substrate</name>
    </ligand>
</feature>
<feature type="active site" description="Proton donor/acceptor" evidence="2">
    <location>
        <position position="85"/>
    </location>
</feature>
<evidence type="ECO:0000256" key="3">
    <source>
        <dbReference type="PIRSR" id="PIRSR613078-2"/>
    </source>
</evidence>
<gene>
    <name evidence="4" type="ORF">L0C25_21255</name>
</gene>
<dbReference type="Proteomes" id="UP001164390">
    <property type="component" value="Chromosome"/>
</dbReference>
<proteinExistence type="predicted"/>
<organism evidence="4 5">
    <name type="scientific">Solicola gregarius</name>
    <dbReference type="NCBI Taxonomy" id="2908642"/>
    <lineage>
        <taxon>Bacteria</taxon>
        <taxon>Bacillati</taxon>
        <taxon>Actinomycetota</taxon>
        <taxon>Actinomycetes</taxon>
        <taxon>Propionibacteriales</taxon>
        <taxon>Nocardioidaceae</taxon>
        <taxon>Solicola</taxon>
    </lineage>
</organism>
<evidence type="ECO:0000313" key="5">
    <source>
        <dbReference type="Proteomes" id="UP001164390"/>
    </source>
</evidence>